<gene>
    <name evidence="2" type="ORF">SAMN05192579_11827</name>
</gene>
<dbReference type="PANTHER" id="PTHR47197">
    <property type="entry name" value="PROTEIN NIRF"/>
    <property type="match status" value="1"/>
</dbReference>
<dbReference type="EMBL" id="FOSR01000018">
    <property type="protein sequence ID" value="SFL18337.1"/>
    <property type="molecule type" value="Genomic_DNA"/>
</dbReference>
<dbReference type="SUPFAM" id="SSF51004">
    <property type="entry name" value="C-terminal (heme d1) domain of cytochrome cd1-nitrite reductase"/>
    <property type="match status" value="1"/>
</dbReference>
<organism evidence="2 3">
    <name type="scientific">Rhodanobacter glycinis</name>
    <dbReference type="NCBI Taxonomy" id="582702"/>
    <lineage>
        <taxon>Bacteria</taxon>
        <taxon>Pseudomonadati</taxon>
        <taxon>Pseudomonadota</taxon>
        <taxon>Gammaproteobacteria</taxon>
        <taxon>Lysobacterales</taxon>
        <taxon>Rhodanobacteraceae</taxon>
        <taxon>Rhodanobacter</taxon>
    </lineage>
</organism>
<feature type="signal peptide" evidence="1">
    <location>
        <begin position="1"/>
        <end position="25"/>
    </location>
</feature>
<dbReference type="NCBIfam" id="TIGR02276">
    <property type="entry name" value="beta_rpt_yvtn"/>
    <property type="match status" value="1"/>
</dbReference>
<dbReference type="Proteomes" id="UP000198725">
    <property type="component" value="Unassembled WGS sequence"/>
</dbReference>
<proteinExistence type="predicted"/>
<sequence>MPRSLLRTALLAVLATAIVGISAHASTTSPASGYRVLSRWQLGGTGGWDYLSFDAQRRHLFVSRGNRVLVLDADNGKQVGTIADTDGVHGIALAPDLDRGFTSDGKSASVTVFDLATLKTVAVVSGTGKNPDAIVYDPSSHHVFTFNGHSNSASVIDTTKNLVIDTIPLPGRPEFAVADGAGHVYANIEDKSELVQIDSHTDKLLHTWPLAPCHSPSSLAIDTAHHRLFSVCDNNLMAVLDARDGQRVAMVPIGDDPDAVVFNPATSMIYSANGGSGTITAVHENSPDQYRVTATIPTQRSARTLALDPQKHRLYLSAAQWSKTTKANGRHGIVPGSFSVLVVGRP</sequence>
<dbReference type="InterPro" id="IPR015943">
    <property type="entry name" value="WD40/YVTN_repeat-like_dom_sf"/>
</dbReference>
<reference evidence="3" key="1">
    <citation type="submission" date="2016-10" db="EMBL/GenBank/DDBJ databases">
        <authorList>
            <person name="Varghese N."/>
            <person name="Submissions S."/>
        </authorList>
    </citation>
    <scope>NUCLEOTIDE SEQUENCE [LARGE SCALE GENOMIC DNA]</scope>
    <source>
        <strain evidence="3">MO64</strain>
    </source>
</reference>
<evidence type="ECO:0000313" key="3">
    <source>
        <dbReference type="Proteomes" id="UP000198725"/>
    </source>
</evidence>
<feature type="chain" id="PRO_5011458995" evidence="1">
    <location>
        <begin position="26"/>
        <end position="346"/>
    </location>
</feature>
<dbReference type="PANTHER" id="PTHR47197:SF3">
    <property type="entry name" value="DIHYDRO-HEME D1 DEHYDROGENASE"/>
    <property type="match status" value="1"/>
</dbReference>
<protein>
    <submittedName>
        <fullName evidence="2">40-residue YVTN family beta-propeller repeat-containing protein</fullName>
    </submittedName>
</protein>
<dbReference type="AlphaFoldDB" id="A0A1I4FN24"/>
<dbReference type="InterPro" id="IPR011964">
    <property type="entry name" value="YVTN_b-propeller_repeat"/>
</dbReference>
<dbReference type="InterPro" id="IPR011048">
    <property type="entry name" value="Haem_d1_sf"/>
</dbReference>
<dbReference type="RefSeq" id="WP_092705062.1">
    <property type="nucleotide sequence ID" value="NZ_FOSR01000018.1"/>
</dbReference>
<evidence type="ECO:0000313" key="2">
    <source>
        <dbReference type="EMBL" id="SFL18337.1"/>
    </source>
</evidence>
<evidence type="ECO:0000256" key="1">
    <source>
        <dbReference type="SAM" id="SignalP"/>
    </source>
</evidence>
<name>A0A1I4FN24_9GAMM</name>
<keyword evidence="1" id="KW-0732">Signal</keyword>
<accession>A0A1I4FN24</accession>
<dbReference type="Gene3D" id="2.130.10.10">
    <property type="entry name" value="YVTN repeat-like/Quinoprotein amine dehydrogenase"/>
    <property type="match status" value="2"/>
</dbReference>
<keyword evidence="3" id="KW-1185">Reference proteome</keyword>
<dbReference type="InterPro" id="IPR051200">
    <property type="entry name" value="Host-pathogen_enzymatic-act"/>
</dbReference>